<dbReference type="SUPFAM" id="SSF51197">
    <property type="entry name" value="Clavaminate synthase-like"/>
    <property type="match status" value="1"/>
</dbReference>
<dbReference type="Pfam" id="PF02668">
    <property type="entry name" value="TauD"/>
    <property type="match status" value="1"/>
</dbReference>
<gene>
    <name evidence="4" type="ORF">Rsub_10562</name>
</gene>
<keyword evidence="5" id="KW-1185">Reference proteome</keyword>
<dbReference type="Gene3D" id="3.60.130.10">
    <property type="entry name" value="Clavaminate synthase-like"/>
    <property type="match status" value="1"/>
</dbReference>
<evidence type="ECO:0000256" key="2">
    <source>
        <dbReference type="ARBA" id="ARBA00023194"/>
    </source>
</evidence>
<dbReference type="InterPro" id="IPR050411">
    <property type="entry name" value="AlphaKG_dependent_hydroxylases"/>
</dbReference>
<evidence type="ECO:0000313" key="5">
    <source>
        <dbReference type="Proteomes" id="UP000247498"/>
    </source>
</evidence>
<proteinExistence type="predicted"/>
<feature type="domain" description="TauD/TfdA-like" evidence="3">
    <location>
        <begin position="104"/>
        <end position="356"/>
    </location>
</feature>
<dbReference type="InterPro" id="IPR042098">
    <property type="entry name" value="TauD-like_sf"/>
</dbReference>
<dbReference type="Proteomes" id="UP000247498">
    <property type="component" value="Unassembled WGS sequence"/>
</dbReference>
<accession>A0A2V0PJR7</accession>
<evidence type="ECO:0000259" key="3">
    <source>
        <dbReference type="Pfam" id="PF02668"/>
    </source>
</evidence>
<evidence type="ECO:0000313" key="4">
    <source>
        <dbReference type="EMBL" id="GBF98150.1"/>
    </source>
</evidence>
<dbReference type="PANTHER" id="PTHR10696:SF56">
    <property type="entry name" value="TAUD_TFDA-LIKE DOMAIN-CONTAINING PROTEIN"/>
    <property type="match status" value="1"/>
</dbReference>
<keyword evidence="1" id="KW-0560">Oxidoreductase</keyword>
<name>A0A2V0PJR7_9CHLO</name>
<dbReference type="InParanoid" id="A0A2V0PJR7"/>
<dbReference type="GO" id="GO:0016491">
    <property type="term" value="F:oxidoreductase activity"/>
    <property type="evidence" value="ECO:0007669"/>
    <property type="project" value="UniProtKB-KW"/>
</dbReference>
<comment type="caution">
    <text evidence="4">The sequence shown here is derived from an EMBL/GenBank/DDBJ whole genome shotgun (WGS) entry which is preliminary data.</text>
</comment>
<sequence length="422" mass="45895">MPAPLAAAAAAAAAAPAPAFDAAAVRALAPREQGAVEPYAPVVGRQAWLASDFSGPEDWTIQLSPQHIAELEAAIAAVLATGRVRADGNNLEGLSSVTEADAAAHLPTLAPLLRAARAEVLSGRGFALLRRLPVERWSREQALVAYWILGHHWGVPMEQNERRHVIGHVKDVGVDPYLSNPNTRIYMTRAAQPWHVDSSDLVALLCLAEAKEGGNSGWASSMAIINTIREEAPELLPVLAGPWFLDRKGEVGPGEAPVFHMPILMYHQGHALVALHDSYYQLASDKWGGPAELSPLQLRALEKFREVADRPGVAIRTRLAPGDVQLLNNHTQIHMRSAYRDWEGEDGAQRHLLRLWLAVPPPDAVPLPDCFKHLWKRFAGPHRGLTRGANGRWAFPEGQRAPLEAEVGQAHIPEAASLPRAR</sequence>
<evidence type="ECO:0000256" key="1">
    <source>
        <dbReference type="ARBA" id="ARBA00023002"/>
    </source>
</evidence>
<dbReference type="PANTHER" id="PTHR10696">
    <property type="entry name" value="GAMMA-BUTYROBETAINE HYDROXYLASE-RELATED"/>
    <property type="match status" value="1"/>
</dbReference>
<reference evidence="4 5" key="1">
    <citation type="journal article" date="2018" name="Sci. Rep.">
        <title>Raphidocelis subcapitata (=Pseudokirchneriella subcapitata) provides an insight into genome evolution and environmental adaptations in the Sphaeropleales.</title>
        <authorList>
            <person name="Suzuki S."/>
            <person name="Yamaguchi H."/>
            <person name="Nakajima N."/>
            <person name="Kawachi M."/>
        </authorList>
    </citation>
    <scope>NUCLEOTIDE SEQUENCE [LARGE SCALE GENOMIC DNA]</scope>
    <source>
        <strain evidence="4 5">NIES-35</strain>
    </source>
</reference>
<protein>
    <submittedName>
        <fullName evidence="4">Clavaminate synthase</fullName>
    </submittedName>
</protein>
<dbReference type="InterPro" id="IPR003819">
    <property type="entry name" value="TauD/TfdA-like"/>
</dbReference>
<dbReference type="GO" id="GO:0017000">
    <property type="term" value="P:antibiotic biosynthetic process"/>
    <property type="evidence" value="ECO:0007669"/>
    <property type="project" value="UniProtKB-KW"/>
</dbReference>
<dbReference type="STRING" id="307507.A0A2V0PJR7"/>
<dbReference type="EMBL" id="BDRX01000117">
    <property type="protein sequence ID" value="GBF98150.1"/>
    <property type="molecule type" value="Genomic_DNA"/>
</dbReference>
<keyword evidence="2" id="KW-0045">Antibiotic biosynthesis</keyword>
<dbReference type="OrthoDB" id="272271at2759"/>
<organism evidence="4 5">
    <name type="scientific">Raphidocelis subcapitata</name>
    <dbReference type="NCBI Taxonomy" id="307507"/>
    <lineage>
        <taxon>Eukaryota</taxon>
        <taxon>Viridiplantae</taxon>
        <taxon>Chlorophyta</taxon>
        <taxon>core chlorophytes</taxon>
        <taxon>Chlorophyceae</taxon>
        <taxon>CS clade</taxon>
        <taxon>Sphaeropleales</taxon>
        <taxon>Selenastraceae</taxon>
        <taxon>Raphidocelis</taxon>
    </lineage>
</organism>
<dbReference type="AlphaFoldDB" id="A0A2V0PJR7"/>